<accession>A0ACB9ETT2</accession>
<name>A0ACB9ETT2_9ASTR</name>
<organism evidence="1 2">
    <name type="scientific">Smallanthus sonchifolius</name>
    <dbReference type="NCBI Taxonomy" id="185202"/>
    <lineage>
        <taxon>Eukaryota</taxon>
        <taxon>Viridiplantae</taxon>
        <taxon>Streptophyta</taxon>
        <taxon>Embryophyta</taxon>
        <taxon>Tracheophyta</taxon>
        <taxon>Spermatophyta</taxon>
        <taxon>Magnoliopsida</taxon>
        <taxon>eudicotyledons</taxon>
        <taxon>Gunneridae</taxon>
        <taxon>Pentapetalae</taxon>
        <taxon>asterids</taxon>
        <taxon>campanulids</taxon>
        <taxon>Asterales</taxon>
        <taxon>Asteraceae</taxon>
        <taxon>Asteroideae</taxon>
        <taxon>Heliantheae alliance</taxon>
        <taxon>Millerieae</taxon>
        <taxon>Smallanthus</taxon>
    </lineage>
</organism>
<keyword evidence="2" id="KW-1185">Reference proteome</keyword>
<dbReference type="EMBL" id="CM042034">
    <property type="protein sequence ID" value="KAI3761988.1"/>
    <property type="molecule type" value="Genomic_DNA"/>
</dbReference>
<comment type="caution">
    <text evidence="1">The sequence shown here is derived from an EMBL/GenBank/DDBJ whole genome shotgun (WGS) entry which is preliminary data.</text>
</comment>
<gene>
    <name evidence="1" type="ORF">L1987_52411</name>
</gene>
<protein>
    <submittedName>
        <fullName evidence="1">Uncharacterized protein</fullName>
    </submittedName>
</protein>
<evidence type="ECO:0000313" key="1">
    <source>
        <dbReference type="EMBL" id="KAI3761988.1"/>
    </source>
</evidence>
<reference evidence="1 2" key="2">
    <citation type="journal article" date="2022" name="Mol. Ecol. Resour.">
        <title>The genomes of chicory, endive, great burdock and yacon provide insights into Asteraceae paleo-polyploidization history and plant inulin production.</title>
        <authorList>
            <person name="Fan W."/>
            <person name="Wang S."/>
            <person name="Wang H."/>
            <person name="Wang A."/>
            <person name="Jiang F."/>
            <person name="Liu H."/>
            <person name="Zhao H."/>
            <person name="Xu D."/>
            <person name="Zhang Y."/>
        </authorList>
    </citation>
    <scope>NUCLEOTIDE SEQUENCE [LARGE SCALE GENOMIC DNA]</scope>
    <source>
        <strain evidence="2">cv. Yunnan</strain>
        <tissue evidence="1">Leaves</tissue>
    </source>
</reference>
<proteinExistence type="predicted"/>
<dbReference type="Proteomes" id="UP001056120">
    <property type="component" value="Linkage Group LG17"/>
</dbReference>
<sequence>MNTPSEGTPEDGNQRRKSIGSGGGGVGSGLAGGKARRYSIGVTSSRKSIGEGNIVPNYLRASTGSCHDFCKFGKKHEHSKSSVPIKFKTTTVNRDRFTKTVVPLEKKKTTVKPSTNHEILTPGERDKVTKKVVLLPSKKPQDLKQSSSINGKATKNELSTVQRSTYLVKTSPVVASRDAGSEGSNDGIKKVDIKTVKKTGVTPKIVPAKKVAPKASVSRAASLKTVKHRGVKQVSPLKDQNSMQKTTPKKRTDDKVQTKTLHGVEAEPEIKPETMEFDFIQSSMESINDPICISSESMSGKNVVEEESVITRPVHESSEIYSDKERLEESLIAPAVAESSQSCSDTEVLDEEMLIAPPLSESSESFYDDEVLEGESEYTDDEGVEVSEGSETADVNEMETSVGDHNKFPRKGRMVISEDKDDKAVKLRFRRGKILDVQSENNGPRRLKFRRRVTEGNEDDQSVARRTYKNKTSDLQNEINGPRKLKFTKVKVIDGTEDKQRVSRRSFEKKYVEEKQDSINGPETVVLKHQGEQGKKDAQGLLNNVIEETASKLVEIRKSKVKALVGAFETVISGQDGKPSST</sequence>
<evidence type="ECO:0000313" key="2">
    <source>
        <dbReference type="Proteomes" id="UP001056120"/>
    </source>
</evidence>
<reference evidence="2" key="1">
    <citation type="journal article" date="2022" name="Mol. Ecol. Resour.">
        <title>The genomes of chicory, endive, great burdock and yacon provide insights into Asteraceae palaeo-polyploidization history and plant inulin production.</title>
        <authorList>
            <person name="Fan W."/>
            <person name="Wang S."/>
            <person name="Wang H."/>
            <person name="Wang A."/>
            <person name="Jiang F."/>
            <person name="Liu H."/>
            <person name="Zhao H."/>
            <person name="Xu D."/>
            <person name="Zhang Y."/>
        </authorList>
    </citation>
    <scope>NUCLEOTIDE SEQUENCE [LARGE SCALE GENOMIC DNA]</scope>
    <source>
        <strain evidence="2">cv. Yunnan</strain>
    </source>
</reference>